<dbReference type="PROSITE" id="PS51707">
    <property type="entry name" value="CYTH"/>
    <property type="match status" value="1"/>
</dbReference>
<dbReference type="InterPro" id="IPR033469">
    <property type="entry name" value="CYTH-like_dom_sf"/>
</dbReference>
<dbReference type="CDD" id="cd07890">
    <property type="entry name" value="CYTH-like_AC_IV-like"/>
    <property type="match status" value="1"/>
</dbReference>
<comment type="caution">
    <text evidence="2">The sequence shown here is derived from an EMBL/GenBank/DDBJ whole genome shotgun (WGS) entry which is preliminary data.</text>
</comment>
<evidence type="ECO:0000313" key="3">
    <source>
        <dbReference type="Proteomes" id="UP000230447"/>
    </source>
</evidence>
<dbReference type="AlphaFoldDB" id="A0A2G9ZE80"/>
<protein>
    <recommendedName>
        <fullName evidence="1">CYTH domain-containing protein</fullName>
    </recommendedName>
</protein>
<reference evidence="2 3" key="1">
    <citation type="submission" date="2017-09" db="EMBL/GenBank/DDBJ databases">
        <title>Depth-based differentiation of microbial function through sediment-hosted aquifers and enrichment of novel symbionts in the deep terrestrial subsurface.</title>
        <authorList>
            <person name="Probst A.J."/>
            <person name="Ladd B."/>
            <person name="Jarett J.K."/>
            <person name="Geller-Mcgrath D.E."/>
            <person name="Sieber C.M."/>
            <person name="Emerson J.B."/>
            <person name="Anantharaman K."/>
            <person name="Thomas B.C."/>
            <person name="Malmstrom R."/>
            <person name="Stieglmeier M."/>
            <person name="Klingl A."/>
            <person name="Woyke T."/>
            <person name="Ryan C.M."/>
            <person name="Banfield J.F."/>
        </authorList>
    </citation>
    <scope>NUCLEOTIDE SEQUENCE [LARGE SCALE GENOMIC DNA]</scope>
    <source>
        <strain evidence="2">CG23_combo_of_CG06-09_8_20_14_all_37_87_8</strain>
    </source>
</reference>
<sequence>MKYIEKELKLKIKDLSGLIEYLKKHGAVVLNKSKEKTVRLDTSNKDLEKRGVFLRVRAGSKNTITLKEKIGEDKNVRKRKETEFEIQDIEAMAYILGKLGFDYSRTMEKYRINLEYKGAKLSIDELFFGLYLEIEGEEKEIEAITKELGYNPEEKVLGTYWDILEEYNNEHKTTKKDILFPKKYTSGLLKIS</sequence>
<dbReference type="Gene3D" id="2.40.320.10">
    <property type="entry name" value="Hypothetical Protein Pfu-838710-001"/>
    <property type="match status" value="1"/>
</dbReference>
<dbReference type="InterPro" id="IPR023577">
    <property type="entry name" value="CYTH_domain"/>
</dbReference>
<dbReference type="PANTHER" id="PTHR21028">
    <property type="entry name" value="SI:CH211-156B7.4"/>
    <property type="match status" value="1"/>
</dbReference>
<proteinExistence type="predicted"/>
<dbReference type="PANTHER" id="PTHR21028:SF2">
    <property type="entry name" value="CYTH DOMAIN-CONTAINING PROTEIN"/>
    <property type="match status" value="1"/>
</dbReference>
<organism evidence="2 3">
    <name type="scientific">bacterium (Candidatus Gribaldobacteria) CG23_combo_of_CG06-09_8_20_14_all_37_87_8</name>
    <dbReference type="NCBI Taxonomy" id="2014278"/>
    <lineage>
        <taxon>Bacteria</taxon>
        <taxon>Candidatus Gribaldobacteria</taxon>
    </lineage>
</organism>
<accession>A0A2G9ZE80</accession>
<dbReference type="SUPFAM" id="SSF55154">
    <property type="entry name" value="CYTH-like phosphatases"/>
    <property type="match status" value="1"/>
</dbReference>
<feature type="domain" description="CYTH" evidence="1">
    <location>
        <begin position="3"/>
        <end position="190"/>
    </location>
</feature>
<dbReference type="Pfam" id="PF01928">
    <property type="entry name" value="CYTH"/>
    <property type="match status" value="1"/>
</dbReference>
<name>A0A2G9ZE80_9BACT</name>
<dbReference type="InterPro" id="IPR008173">
    <property type="entry name" value="Adenylyl_cyclase_CyaB"/>
</dbReference>
<gene>
    <name evidence="2" type="ORF">COX24_03315</name>
</gene>
<dbReference type="Proteomes" id="UP000230447">
    <property type="component" value="Unassembled WGS sequence"/>
</dbReference>
<evidence type="ECO:0000259" key="1">
    <source>
        <dbReference type="PROSITE" id="PS51707"/>
    </source>
</evidence>
<evidence type="ECO:0000313" key="2">
    <source>
        <dbReference type="EMBL" id="PIP31493.1"/>
    </source>
</evidence>
<dbReference type="EMBL" id="PCSB01000069">
    <property type="protein sequence ID" value="PIP31493.1"/>
    <property type="molecule type" value="Genomic_DNA"/>
</dbReference>
<dbReference type="SMART" id="SM01118">
    <property type="entry name" value="CYTH"/>
    <property type="match status" value="1"/>
</dbReference>